<dbReference type="PANTHER" id="PTHR42928:SF5">
    <property type="entry name" value="BLR1237 PROTEIN"/>
    <property type="match status" value="1"/>
</dbReference>
<protein>
    <recommendedName>
        <fullName evidence="5">LacI family transcriptional regulator</fullName>
    </recommendedName>
</protein>
<dbReference type="InterPro" id="IPR042100">
    <property type="entry name" value="Bug_dom1"/>
</dbReference>
<dbReference type="Gene3D" id="3.40.190.10">
    <property type="entry name" value="Periplasmic binding protein-like II"/>
    <property type="match status" value="1"/>
</dbReference>
<evidence type="ECO:0008006" key="5">
    <source>
        <dbReference type="Google" id="ProtNLM"/>
    </source>
</evidence>
<dbReference type="SUPFAM" id="SSF53850">
    <property type="entry name" value="Periplasmic binding protein-like II"/>
    <property type="match status" value="1"/>
</dbReference>
<proteinExistence type="inferred from homology"/>
<dbReference type="Proteomes" id="UP000214603">
    <property type="component" value="Unassembled WGS sequence"/>
</dbReference>
<evidence type="ECO:0000256" key="1">
    <source>
        <dbReference type="ARBA" id="ARBA00006987"/>
    </source>
</evidence>
<sequence length="363" mass="38634">MRLAAQSTSDACAGLGSTPPSLEKFVMKKVWKWRLWAKVPSVLATGMLCMMAGAHLAAHAQAKPADYPSKTVRIVVPFPPGGSMDALARQIAQALSLSWNHPVVVENRDGASGIIGLSSVAKSAPDGYTLGVVANSFVANTLLRHDMPYDAFGSFEPVSLLASVPYVLVTNASLPSSSLSEFIAYAKSHPDTLNYASGGNGTMSHLGAEMLKDAIGIKAAHIPYRGQAPALTDTVSGQVSFTMGNLPEVISHTESGKVHALAIMSNTRSPLLPNTPTLSESGFEPLNVGSWYGLVAPHKTPQAVLDHIQKSISKVLDQASFRQKLEKQGFEVVGSTPSEFEAFMHHESAIYEKVIDSAKIKVQ</sequence>
<dbReference type="CDD" id="cd13578">
    <property type="entry name" value="PBP2_Bug27"/>
    <property type="match status" value="1"/>
</dbReference>
<evidence type="ECO:0000313" key="4">
    <source>
        <dbReference type="Proteomes" id="UP000214603"/>
    </source>
</evidence>
<feature type="transmembrane region" description="Helical" evidence="2">
    <location>
        <begin position="35"/>
        <end position="58"/>
    </location>
</feature>
<accession>A0A225M3Y0</accession>
<keyword evidence="2" id="KW-1133">Transmembrane helix</keyword>
<dbReference type="AlphaFoldDB" id="A0A225M3Y0"/>
<gene>
    <name evidence="3" type="ORF">CEY11_22070</name>
</gene>
<dbReference type="EMBL" id="NJIH01000014">
    <property type="protein sequence ID" value="OWT54840.1"/>
    <property type="molecule type" value="Genomic_DNA"/>
</dbReference>
<dbReference type="Gene3D" id="3.40.190.150">
    <property type="entry name" value="Bordetella uptake gene, domain 1"/>
    <property type="match status" value="1"/>
</dbReference>
<keyword evidence="4" id="KW-1185">Reference proteome</keyword>
<evidence type="ECO:0000256" key="2">
    <source>
        <dbReference type="SAM" id="Phobius"/>
    </source>
</evidence>
<reference evidence="4" key="1">
    <citation type="submission" date="2017-06" db="EMBL/GenBank/DDBJ databases">
        <title>Herbaspirillum phytohormonus sp. nov., isolated from the root nodule of Robinia pseudoacacia in lead-zinc mine.</title>
        <authorList>
            <person name="Fan M."/>
            <person name="Lin Y."/>
        </authorList>
    </citation>
    <scope>NUCLEOTIDE SEQUENCE [LARGE SCALE GENOMIC DNA]</scope>
    <source>
        <strain evidence="4">SC-089</strain>
    </source>
</reference>
<comment type="caution">
    <text evidence="3">The sequence shown here is derived from an EMBL/GenBank/DDBJ whole genome shotgun (WGS) entry which is preliminary data.</text>
</comment>
<dbReference type="PIRSF" id="PIRSF017082">
    <property type="entry name" value="YflP"/>
    <property type="match status" value="1"/>
</dbReference>
<name>A0A225M3Y0_9BURK</name>
<keyword evidence="2" id="KW-0812">Transmembrane</keyword>
<comment type="similarity">
    <text evidence="1">Belongs to the UPF0065 (bug) family.</text>
</comment>
<dbReference type="Pfam" id="PF03401">
    <property type="entry name" value="TctC"/>
    <property type="match status" value="1"/>
</dbReference>
<keyword evidence="2" id="KW-0472">Membrane</keyword>
<dbReference type="InterPro" id="IPR005064">
    <property type="entry name" value="BUG"/>
</dbReference>
<evidence type="ECO:0000313" key="3">
    <source>
        <dbReference type="EMBL" id="OWT54840.1"/>
    </source>
</evidence>
<dbReference type="PANTHER" id="PTHR42928">
    <property type="entry name" value="TRICARBOXYLATE-BINDING PROTEIN"/>
    <property type="match status" value="1"/>
</dbReference>
<organism evidence="3 4">
    <name type="scientific">Candidimonas nitroreducens</name>
    <dbReference type="NCBI Taxonomy" id="683354"/>
    <lineage>
        <taxon>Bacteria</taxon>
        <taxon>Pseudomonadati</taxon>
        <taxon>Pseudomonadota</taxon>
        <taxon>Betaproteobacteria</taxon>
        <taxon>Burkholderiales</taxon>
        <taxon>Alcaligenaceae</taxon>
        <taxon>Candidimonas</taxon>
    </lineage>
</organism>